<dbReference type="Proteomes" id="UP000033085">
    <property type="component" value="Chromosome"/>
</dbReference>
<evidence type="ECO:0000256" key="1">
    <source>
        <dbReference type="PROSITE-ProRule" id="PRU00325"/>
    </source>
</evidence>
<reference evidence="15 16" key="1">
    <citation type="journal article" date="2015" name="Genome Announc.">
        <title>Complete Genome Sequence of Sulfolobus solfataricus Strain 98/2 and Evolved Derivatives.</title>
        <authorList>
            <person name="McCarthy S."/>
            <person name="Gradnigo J."/>
            <person name="Johnson T."/>
            <person name="Payne S."/>
            <person name="Lipzen A."/>
            <person name="Martin J."/>
            <person name="Schackwitz W."/>
            <person name="Moriyama E."/>
            <person name="Blum P."/>
        </authorList>
    </citation>
    <scope>NUCLEOTIDE SEQUENCE [LARGE SCALE GENOMIC DNA]</scope>
    <source>
        <strain evidence="15">98/2 SULC</strain>
        <strain evidence="3">SARC-B</strain>
        <strain evidence="4">SARC-C</strain>
        <strain evidence="5 17">SULA</strain>
        <strain evidence="16">SULB</strain>
    </source>
</reference>
<dbReference type="Proteomes" id="UP000278715">
    <property type="component" value="Chromosome"/>
</dbReference>
<evidence type="ECO:0000259" key="2">
    <source>
        <dbReference type="PROSITE" id="PS50966"/>
    </source>
</evidence>
<evidence type="ECO:0000313" key="16">
    <source>
        <dbReference type="Proteomes" id="UP000033085"/>
    </source>
</evidence>
<keyword evidence="1" id="KW-0479">Metal-binding</keyword>
<dbReference type="EMBL" id="CP033241">
    <property type="protein sequence ID" value="AZF83765.1"/>
    <property type="molecule type" value="Genomic_DNA"/>
</dbReference>
<organism evidence="3 16">
    <name type="scientific">Saccharolobus solfataricus</name>
    <name type="common">Sulfolobus solfataricus</name>
    <dbReference type="NCBI Taxonomy" id="2287"/>
    <lineage>
        <taxon>Archaea</taxon>
        <taxon>Thermoproteota</taxon>
        <taxon>Thermoprotei</taxon>
        <taxon>Sulfolobales</taxon>
        <taxon>Sulfolobaceae</taxon>
        <taxon>Saccharolobus</taxon>
    </lineage>
</organism>
<reference evidence="19 20" key="4">
    <citation type="journal article" date="2018" name="Proc. Natl. Acad. Sci. U.S.A.">
        <title>Nonmutational mechanism of inheritance in the Archaeon Sulfolobus solfataricus.</title>
        <authorList>
            <person name="Payne S."/>
            <person name="McCarthy S."/>
            <person name="Johnson T."/>
            <person name="North E."/>
            <person name="Blum P."/>
        </authorList>
    </citation>
    <scope>NUCLEOTIDE SEQUENCE [LARGE SCALE GENOMIC DNA]</scope>
    <source>
        <strain evidence="7 19">SARC-H</strain>
        <strain evidence="8 23">SARC-I</strain>
        <strain evidence="10 24">SARC-N</strain>
        <strain evidence="11 25">SARC-O</strain>
        <strain evidence="12 20">SUL120</strain>
        <strain evidence="6 21">SULG</strain>
        <strain evidence="9 22">SULM</strain>
    </source>
</reference>
<evidence type="ECO:0000313" key="15">
    <source>
        <dbReference type="Proteomes" id="UP000033057"/>
    </source>
</evidence>
<dbReference type="EMBL" id="CP033235">
    <property type="protein sequence ID" value="AZF68048.1"/>
    <property type="molecule type" value="Genomic_DNA"/>
</dbReference>
<dbReference type="Proteomes" id="UP000594632">
    <property type="component" value="Chromosome"/>
</dbReference>
<dbReference type="Proteomes" id="UP000033106">
    <property type="component" value="Chromosome"/>
</dbReference>
<dbReference type="OrthoDB" id="35947at2157"/>
<dbReference type="RefSeq" id="WP_009990533.1">
    <property type="nucleotide sequence ID" value="NZ_CP011055.2"/>
</dbReference>
<dbReference type="PROSITE" id="PS50966">
    <property type="entry name" value="ZF_SWIM"/>
    <property type="match status" value="1"/>
</dbReference>
<dbReference type="EMBL" id="LT549890">
    <property type="protein sequence ID" value="SAI83801.1"/>
    <property type="molecule type" value="Genomic_DNA"/>
</dbReference>
<dbReference type="Proteomes" id="UP000273194">
    <property type="component" value="Chromosome"/>
</dbReference>
<evidence type="ECO:0000313" key="26">
    <source>
        <dbReference type="Proteomes" id="UP000594632"/>
    </source>
</evidence>
<dbReference type="EMBL" id="CP033236">
    <property type="protein sequence ID" value="AZF70668.1"/>
    <property type="molecule type" value="Genomic_DNA"/>
</dbReference>
<dbReference type="InterPro" id="IPR007527">
    <property type="entry name" value="Znf_SWIM"/>
</dbReference>
<dbReference type="Proteomes" id="UP000076770">
    <property type="component" value="Chromosome i"/>
</dbReference>
<dbReference type="EMBL" id="CP050869">
    <property type="protein sequence ID" value="QPG50568.1"/>
    <property type="molecule type" value="Genomic_DNA"/>
</dbReference>
<protein>
    <recommendedName>
        <fullName evidence="2">SWIM-type domain-containing protein</fullName>
    </recommendedName>
</protein>
<dbReference type="AlphaFoldDB" id="A0A0E3K7L8"/>
<evidence type="ECO:0000313" key="25">
    <source>
        <dbReference type="Proteomes" id="UP000282269"/>
    </source>
</evidence>
<dbReference type="EMBL" id="CP033237">
    <property type="protein sequence ID" value="AZF73288.1"/>
    <property type="molecule type" value="Genomic_DNA"/>
</dbReference>
<dbReference type="GeneID" id="1455411"/>
<gene>
    <name evidence="13" type="ORF">HFC64_12815</name>
    <name evidence="14" type="ORF">SSOP1_0247</name>
    <name evidence="5" type="ORF">SULA_1281</name>
    <name evidence="3" type="ORF">SULB_1282</name>
    <name evidence="4" type="ORF">SULC_1280</name>
    <name evidence="6" type="ORF">SULG_06340</name>
    <name evidence="7" type="ORF">SULH_06340</name>
    <name evidence="8" type="ORF">SULI_06340</name>
    <name evidence="9" type="ORF">SULM_06340</name>
    <name evidence="10" type="ORF">SULN_06340</name>
    <name evidence="11" type="ORF">SULO_06350</name>
    <name evidence="12" type="ORF">SULZ_06585</name>
</gene>
<keyword evidence="1" id="KW-0863">Zinc-finger</keyword>
<dbReference type="Proteomes" id="UP000269431">
    <property type="component" value="Chromosome"/>
</dbReference>
<evidence type="ECO:0000313" key="21">
    <source>
        <dbReference type="Proteomes" id="UP000273194"/>
    </source>
</evidence>
<dbReference type="EMBL" id="CP033239">
    <property type="protein sequence ID" value="AZF78522.1"/>
    <property type="molecule type" value="Genomic_DNA"/>
</dbReference>
<evidence type="ECO:0000313" key="12">
    <source>
        <dbReference type="EMBL" id="AZF83765.1"/>
    </source>
</evidence>
<dbReference type="OMA" id="CYHILAL"/>
<evidence type="ECO:0000313" key="7">
    <source>
        <dbReference type="EMBL" id="AZF70668.1"/>
    </source>
</evidence>
<accession>A0A0E3K7L8</accession>
<dbReference type="Proteomes" id="UP000033057">
    <property type="component" value="Chromosome"/>
</dbReference>
<evidence type="ECO:0000313" key="4">
    <source>
        <dbReference type="EMBL" id="AKA76278.1"/>
    </source>
</evidence>
<reference evidence="3" key="5">
    <citation type="submission" date="2018-10" db="EMBL/GenBank/DDBJ databases">
        <authorList>
            <person name="McCarthy S."/>
            <person name="Gradnigo J."/>
            <person name="Johnson T."/>
            <person name="Payne S."/>
            <person name="Lipzen A."/>
            <person name="Schackwitz W."/>
            <person name="Martin J."/>
            <person name="Moriyama E."/>
            <person name="Blum P."/>
        </authorList>
    </citation>
    <scope>NUCLEOTIDE SEQUENCE</scope>
    <source>
        <strain evidence="3">SARC-B</strain>
        <strain evidence="4">SARC-C</strain>
        <strain evidence="5">SULA</strain>
    </source>
</reference>
<dbReference type="Proteomes" id="UP000282269">
    <property type="component" value="Chromosome"/>
</dbReference>
<evidence type="ECO:0000313" key="23">
    <source>
        <dbReference type="Proteomes" id="UP000275843"/>
    </source>
</evidence>
<feature type="domain" description="SWIM-type" evidence="2">
    <location>
        <begin position="32"/>
        <end position="80"/>
    </location>
</feature>
<dbReference type="EMBL" id="CP011056">
    <property type="protein sequence ID" value="AKA76278.1"/>
    <property type="molecule type" value="Genomic_DNA"/>
</dbReference>
<evidence type="ECO:0000313" key="19">
    <source>
        <dbReference type="Proteomes" id="UP000267993"/>
    </source>
</evidence>
<evidence type="ECO:0000313" key="8">
    <source>
        <dbReference type="EMBL" id="AZF73288.1"/>
    </source>
</evidence>
<evidence type="ECO:0000313" key="20">
    <source>
        <dbReference type="Proteomes" id="UP000269431"/>
    </source>
</evidence>
<dbReference type="EMBL" id="CP011057">
    <property type="protein sequence ID" value="AKA78970.1"/>
    <property type="molecule type" value="Genomic_DNA"/>
</dbReference>
<evidence type="ECO:0000313" key="9">
    <source>
        <dbReference type="EMBL" id="AZF75913.1"/>
    </source>
</evidence>
<reference evidence="18" key="2">
    <citation type="submission" date="2016-04" db="EMBL/GenBank/DDBJ databases">
        <authorList>
            <person name="Shah S.A."/>
            <person name="Garrett R.A."/>
        </authorList>
    </citation>
    <scope>NUCLEOTIDE SEQUENCE [LARGE SCALE GENOMIC DNA]</scope>
    <source>
        <strain evidence="18">ATCC 35091 / DSM 1616 / JCM 8930 / NBRC 15331 / P1</strain>
    </source>
</reference>
<reference evidence="14" key="3">
    <citation type="submission" date="2016-04" db="EMBL/GenBank/DDBJ databases">
        <authorList>
            <person name="Evans L.H."/>
            <person name="Alamgir A."/>
            <person name="Owens N."/>
            <person name="Weber N.D."/>
            <person name="Virtaneva K."/>
            <person name="Barbian K."/>
            <person name="Babar A."/>
            <person name="Rosenke K."/>
        </authorList>
    </citation>
    <scope>NUCLEOTIDE SEQUENCE</scope>
    <source>
        <strain evidence="14">P1</strain>
    </source>
</reference>
<sequence>MSSNQTNRLLLKARRVVKEGRFVSLTLNDALFRIFIYIGRNNDYILNLNFCSCSFYIFNVVLRGKYDFCYHVLGLKYALEKDQITKIELYADDFKEILTEIYAYGKSLKLRRILNKVES</sequence>
<evidence type="ECO:0000313" key="10">
    <source>
        <dbReference type="EMBL" id="AZF78522.1"/>
    </source>
</evidence>
<dbReference type="EMBL" id="CP033238">
    <property type="protein sequence ID" value="AZF75913.1"/>
    <property type="molecule type" value="Genomic_DNA"/>
</dbReference>
<reference evidence="13 26" key="6">
    <citation type="journal article" date="2020" name="Nat. Commun.">
        <title>The structures of two archaeal type IV pili illuminate evolutionary relationships.</title>
        <authorList>
            <person name="Wang F."/>
            <person name="Baquero D.P."/>
            <person name="Su Z."/>
            <person name="Beltran L.C."/>
            <person name="Prangishvili D."/>
            <person name="Krupovic M."/>
            <person name="Egelman E.H."/>
        </authorList>
    </citation>
    <scope>NUCLEOTIDE SEQUENCE [LARGE SCALE GENOMIC DNA]</scope>
    <source>
        <strain evidence="13 26">POZ149</strain>
    </source>
</reference>
<dbReference type="KEGG" id="ssol:SULB_1282"/>
<evidence type="ECO:0000313" key="6">
    <source>
        <dbReference type="EMBL" id="AZF68048.1"/>
    </source>
</evidence>
<dbReference type="Proteomes" id="UP000267993">
    <property type="component" value="Chromosome"/>
</dbReference>
<keyword evidence="1" id="KW-0862">Zinc</keyword>
<dbReference type="KEGG" id="ssoa:SULA_1281"/>
<name>A0A0E3K7L8_SACSO</name>
<evidence type="ECO:0000313" key="13">
    <source>
        <dbReference type="EMBL" id="QPG50568.1"/>
    </source>
</evidence>
<evidence type="ECO:0000313" key="18">
    <source>
        <dbReference type="Proteomes" id="UP000076770"/>
    </source>
</evidence>
<dbReference type="GeneID" id="44129234"/>
<dbReference type="PATRIC" id="fig|2287.6.peg.1334"/>
<proteinExistence type="predicted"/>
<dbReference type="GO" id="GO:0008270">
    <property type="term" value="F:zinc ion binding"/>
    <property type="evidence" value="ECO:0007669"/>
    <property type="project" value="UniProtKB-KW"/>
</dbReference>
<evidence type="ECO:0000313" key="5">
    <source>
        <dbReference type="EMBL" id="AKA78970.1"/>
    </source>
</evidence>
<evidence type="ECO:0000313" key="22">
    <source>
        <dbReference type="Proteomes" id="UP000273443"/>
    </source>
</evidence>
<evidence type="ECO:0000313" key="14">
    <source>
        <dbReference type="EMBL" id="SAI83801.1"/>
    </source>
</evidence>
<evidence type="ECO:0000313" key="3">
    <source>
        <dbReference type="EMBL" id="AKA73580.1"/>
    </source>
</evidence>
<dbReference type="EMBL" id="CP011055">
    <property type="protein sequence ID" value="AKA73580.1"/>
    <property type="molecule type" value="Genomic_DNA"/>
</dbReference>
<dbReference type="EMBL" id="CP033240">
    <property type="protein sequence ID" value="AZF81126.1"/>
    <property type="molecule type" value="Genomic_DNA"/>
</dbReference>
<dbReference type="KEGG" id="ssof:SULC_1280"/>
<evidence type="ECO:0000313" key="17">
    <source>
        <dbReference type="Proteomes" id="UP000033106"/>
    </source>
</evidence>
<dbReference type="Proteomes" id="UP000273443">
    <property type="component" value="Chromosome"/>
</dbReference>
<dbReference type="Proteomes" id="UP000275843">
    <property type="component" value="Chromosome"/>
</dbReference>
<evidence type="ECO:0000313" key="11">
    <source>
        <dbReference type="EMBL" id="AZF81126.1"/>
    </source>
</evidence>
<evidence type="ECO:0000313" key="24">
    <source>
        <dbReference type="Proteomes" id="UP000278715"/>
    </source>
</evidence>